<keyword evidence="4 5" id="KW-0326">Glycosidase</keyword>
<gene>
    <name evidence="7" type="ORF">SAMN04487996_12135</name>
</gene>
<accession>A0A1G7VXA2</accession>
<dbReference type="InterPro" id="IPR023296">
    <property type="entry name" value="Glyco_hydro_beta-prop_sf"/>
</dbReference>
<dbReference type="InterPro" id="IPR050727">
    <property type="entry name" value="GH43_arabinanases"/>
</dbReference>
<dbReference type="Pfam" id="PF04616">
    <property type="entry name" value="Glyco_hydro_43"/>
    <property type="match status" value="1"/>
</dbReference>
<dbReference type="PANTHER" id="PTHR43301:SF3">
    <property type="entry name" value="ARABINAN ENDO-1,5-ALPHA-L-ARABINOSIDASE A-RELATED"/>
    <property type="match status" value="1"/>
</dbReference>
<sequence>MNRFYLLFLVACLLFSSCQKQSYLFTSFREPATDGLHLAYSDDGYHWTDLGGGYLKPEVGGKLMRDPSIARGKDGMSHLVWTTNWKGDKGFGYASSKDLVHWSEQRFLPVMEHEPEVVNVWAPELFYDDENDRFVIIWASTIPFKFPKGEEDERNNHRMYYVTTKDFQTFSKAALFLDPGFSVIDCVIAKRKKNDYVLVLKDNTRPQRNIKVAFANDVLGPYQNVSEPFTGFLTEGPTVVKVKNDWLIYFDQYRDKTYGAVQTSDFKTFTNISKQVTVPKDHKHGTIIPIDARTLRKLKKRTPGAPK</sequence>
<evidence type="ECO:0000256" key="3">
    <source>
        <dbReference type="ARBA" id="ARBA00022801"/>
    </source>
</evidence>
<dbReference type="OrthoDB" id="9758923at2"/>
<dbReference type="Proteomes" id="UP000198748">
    <property type="component" value="Unassembled WGS sequence"/>
</dbReference>
<evidence type="ECO:0000256" key="5">
    <source>
        <dbReference type="RuleBase" id="RU361187"/>
    </source>
</evidence>
<evidence type="ECO:0000256" key="4">
    <source>
        <dbReference type="ARBA" id="ARBA00023295"/>
    </source>
</evidence>
<comment type="similarity">
    <text evidence="2 5">Belongs to the glycosyl hydrolase 43 family.</text>
</comment>
<dbReference type="RefSeq" id="WP_090156553.1">
    <property type="nucleotide sequence ID" value="NZ_FNAN01000021.1"/>
</dbReference>
<reference evidence="8" key="1">
    <citation type="submission" date="2016-10" db="EMBL/GenBank/DDBJ databases">
        <authorList>
            <person name="Varghese N."/>
            <person name="Submissions S."/>
        </authorList>
    </citation>
    <scope>NUCLEOTIDE SEQUENCE [LARGE SCALE GENOMIC DNA]</scope>
    <source>
        <strain evidence="8">DSM 25329</strain>
    </source>
</reference>
<dbReference type="STRING" id="659014.SAMN04487996_12135"/>
<comment type="pathway">
    <text evidence="1">Glycan metabolism; L-arabinan degradation.</text>
</comment>
<dbReference type="SUPFAM" id="SSF75005">
    <property type="entry name" value="Arabinanase/levansucrase/invertase"/>
    <property type="match status" value="1"/>
</dbReference>
<keyword evidence="3 5" id="KW-0378">Hydrolase</keyword>
<dbReference type="AlphaFoldDB" id="A0A1G7VXA2"/>
<dbReference type="PANTHER" id="PTHR43301">
    <property type="entry name" value="ARABINAN ENDO-1,5-ALPHA-L-ARABINOSIDASE"/>
    <property type="match status" value="1"/>
</dbReference>
<keyword evidence="6" id="KW-0732">Signal</keyword>
<feature type="chain" id="PRO_5011764157" evidence="6">
    <location>
        <begin position="23"/>
        <end position="307"/>
    </location>
</feature>
<evidence type="ECO:0000256" key="2">
    <source>
        <dbReference type="ARBA" id="ARBA00009865"/>
    </source>
</evidence>
<dbReference type="GO" id="GO:0005975">
    <property type="term" value="P:carbohydrate metabolic process"/>
    <property type="evidence" value="ECO:0007669"/>
    <property type="project" value="InterPro"/>
</dbReference>
<name>A0A1G7VXA2_9BACT</name>
<feature type="signal peptide" evidence="6">
    <location>
        <begin position="1"/>
        <end position="22"/>
    </location>
</feature>
<protein>
    <submittedName>
        <fullName evidence="7">Glycosyl hydrolases family 43</fullName>
    </submittedName>
</protein>
<proteinExistence type="inferred from homology"/>
<dbReference type="Gene3D" id="2.115.10.20">
    <property type="entry name" value="Glycosyl hydrolase domain, family 43"/>
    <property type="match status" value="1"/>
</dbReference>
<dbReference type="InterPro" id="IPR006710">
    <property type="entry name" value="Glyco_hydro_43"/>
</dbReference>
<dbReference type="GO" id="GO:0004553">
    <property type="term" value="F:hydrolase activity, hydrolyzing O-glycosyl compounds"/>
    <property type="evidence" value="ECO:0007669"/>
    <property type="project" value="InterPro"/>
</dbReference>
<evidence type="ECO:0000313" key="7">
    <source>
        <dbReference type="EMBL" id="SDG64241.1"/>
    </source>
</evidence>
<dbReference type="PROSITE" id="PS51257">
    <property type="entry name" value="PROKAR_LIPOPROTEIN"/>
    <property type="match status" value="1"/>
</dbReference>
<dbReference type="EMBL" id="FNAN01000021">
    <property type="protein sequence ID" value="SDG64241.1"/>
    <property type="molecule type" value="Genomic_DNA"/>
</dbReference>
<keyword evidence="8" id="KW-1185">Reference proteome</keyword>
<organism evidence="7 8">
    <name type="scientific">Dyadobacter soli</name>
    <dbReference type="NCBI Taxonomy" id="659014"/>
    <lineage>
        <taxon>Bacteria</taxon>
        <taxon>Pseudomonadati</taxon>
        <taxon>Bacteroidota</taxon>
        <taxon>Cytophagia</taxon>
        <taxon>Cytophagales</taxon>
        <taxon>Spirosomataceae</taxon>
        <taxon>Dyadobacter</taxon>
    </lineage>
</organism>
<evidence type="ECO:0000256" key="1">
    <source>
        <dbReference type="ARBA" id="ARBA00004834"/>
    </source>
</evidence>
<dbReference type="CDD" id="cd08983">
    <property type="entry name" value="GH43_Bt3655-like"/>
    <property type="match status" value="1"/>
</dbReference>
<evidence type="ECO:0000256" key="6">
    <source>
        <dbReference type="SAM" id="SignalP"/>
    </source>
</evidence>
<evidence type="ECO:0000313" key="8">
    <source>
        <dbReference type="Proteomes" id="UP000198748"/>
    </source>
</evidence>